<feature type="transmembrane region" description="Helical" evidence="5">
    <location>
        <begin position="43"/>
        <end position="64"/>
    </location>
</feature>
<evidence type="ECO:0000256" key="3">
    <source>
        <dbReference type="ARBA" id="ARBA00023002"/>
    </source>
</evidence>
<dbReference type="Pfam" id="PF20684">
    <property type="entry name" value="Fung_rhodopsin"/>
    <property type="match status" value="1"/>
</dbReference>
<keyword evidence="3" id="KW-0560">Oxidoreductase</keyword>
<dbReference type="eggNOG" id="KOG0683">
    <property type="taxonomic scope" value="Eukaryota"/>
</dbReference>
<feature type="domain" description="Aldehyde dehydrogenase" evidence="6">
    <location>
        <begin position="366"/>
        <end position="829"/>
    </location>
</feature>
<feature type="transmembrane region" description="Helical" evidence="5">
    <location>
        <begin position="203"/>
        <end position="224"/>
    </location>
</feature>
<dbReference type="SUPFAM" id="SSF53720">
    <property type="entry name" value="ALDH-like"/>
    <property type="match status" value="1"/>
</dbReference>
<comment type="similarity">
    <text evidence="2">Belongs to the aldehyde dehydrogenase family.</text>
</comment>
<dbReference type="OMA" id="TSWYFIK"/>
<organism evidence="9 10">
    <name type="scientific">Penicillium digitatum (strain PHI26 / CECT 20796)</name>
    <name type="common">Green mold</name>
    <dbReference type="NCBI Taxonomy" id="1170229"/>
    <lineage>
        <taxon>Eukaryota</taxon>
        <taxon>Fungi</taxon>
        <taxon>Dikarya</taxon>
        <taxon>Ascomycota</taxon>
        <taxon>Pezizomycotina</taxon>
        <taxon>Eurotiomycetes</taxon>
        <taxon>Eurotiomycetidae</taxon>
        <taxon>Eurotiales</taxon>
        <taxon>Aspergillaceae</taxon>
        <taxon>Penicillium</taxon>
    </lineage>
</organism>
<dbReference type="OrthoDB" id="310895at2759"/>
<dbReference type="InterPro" id="IPR016161">
    <property type="entry name" value="Ald_DH/histidinol_DH"/>
</dbReference>
<dbReference type="PANTHER" id="PTHR43353:SF7">
    <property type="entry name" value="SUCCINATE SEMIALDEHYDE DEHYDROGENASE (EUROFUNG)"/>
    <property type="match status" value="1"/>
</dbReference>
<evidence type="ECO:0000256" key="4">
    <source>
        <dbReference type="SAM" id="MobiDB-lite"/>
    </source>
</evidence>
<feature type="transmembrane region" description="Helical" evidence="5">
    <location>
        <begin position="6"/>
        <end position="31"/>
    </location>
</feature>
<feature type="transmembrane region" description="Helical" evidence="5">
    <location>
        <begin position="123"/>
        <end position="147"/>
    </location>
</feature>
<dbReference type="eggNOG" id="KOG2451">
    <property type="taxonomic scope" value="Eukaryota"/>
</dbReference>
<dbReference type="HOGENOM" id="CLU_006780_0_0_1"/>
<evidence type="ECO:0000256" key="2">
    <source>
        <dbReference type="ARBA" id="ARBA00009986"/>
    </source>
</evidence>
<dbReference type="STRING" id="1170229.K9GWL6"/>
<dbReference type="Pfam" id="PF00171">
    <property type="entry name" value="Aldedh"/>
    <property type="match status" value="1"/>
</dbReference>
<keyword evidence="10" id="KW-1185">Reference proteome</keyword>
<reference evidence="10" key="1">
    <citation type="journal article" date="2012" name="BMC Genomics">
        <title>Genome sequence of the necrotrophic fungus Penicillium digitatum, the main postharvest pathogen of citrus.</title>
        <authorList>
            <person name="Marcet-Houben M."/>
            <person name="Ballester A.-R."/>
            <person name="de la Fuente B."/>
            <person name="Harries E."/>
            <person name="Marcos J.F."/>
            <person name="Gonzalez-Candelas L."/>
            <person name="Gabaldon T."/>
        </authorList>
    </citation>
    <scope>NUCLEOTIDE SEQUENCE [LARGE SCALE GENOMIC DNA]</scope>
    <source>
        <strain evidence="10">PHI26 / CECT 20796</strain>
    </source>
</reference>
<dbReference type="FunFam" id="3.40.605.10:FF:000023">
    <property type="entry name" value="Succinate-semialdehyde dehydrogenase (Eurofung)"/>
    <property type="match status" value="1"/>
</dbReference>
<dbReference type="InterPro" id="IPR015590">
    <property type="entry name" value="Aldehyde_DH_dom"/>
</dbReference>
<evidence type="ECO:0000313" key="9">
    <source>
        <dbReference type="EMBL" id="EKV18998.1"/>
    </source>
</evidence>
<dbReference type="InterPro" id="IPR032466">
    <property type="entry name" value="Metal_Hydrolase"/>
</dbReference>
<dbReference type="Gene3D" id="3.20.20.140">
    <property type="entry name" value="Metal-dependent hydrolases"/>
    <property type="match status" value="1"/>
</dbReference>
<dbReference type="GO" id="GO:0005737">
    <property type="term" value="C:cytoplasm"/>
    <property type="evidence" value="ECO:0007669"/>
    <property type="project" value="TreeGrafter"/>
</dbReference>
<dbReference type="GO" id="GO:0016787">
    <property type="term" value="F:hydrolase activity"/>
    <property type="evidence" value="ECO:0007669"/>
    <property type="project" value="InterPro"/>
</dbReference>
<feature type="transmembrane region" description="Helical" evidence="5">
    <location>
        <begin position="94"/>
        <end position="111"/>
    </location>
</feature>
<proteinExistence type="inferred from homology"/>
<dbReference type="CDD" id="cd07103">
    <property type="entry name" value="ALDH_F5_SSADH_GabD"/>
    <property type="match status" value="1"/>
</dbReference>
<evidence type="ECO:0000259" key="7">
    <source>
        <dbReference type="Pfam" id="PF04909"/>
    </source>
</evidence>
<dbReference type="Gene3D" id="3.40.309.10">
    <property type="entry name" value="Aldehyde Dehydrogenase, Chain A, domain 2"/>
    <property type="match status" value="1"/>
</dbReference>
<dbReference type="GO" id="GO:0009450">
    <property type="term" value="P:gamma-aminobutyric acid catabolic process"/>
    <property type="evidence" value="ECO:0007669"/>
    <property type="project" value="TreeGrafter"/>
</dbReference>
<comment type="caution">
    <text evidence="9">The sequence shown here is derived from an EMBL/GenBank/DDBJ whole genome shotgun (WGS) entry which is preliminary data.</text>
</comment>
<dbReference type="InterPro" id="IPR050740">
    <property type="entry name" value="Aldehyde_DH_Superfamily"/>
</dbReference>
<feature type="region of interest" description="Disordered" evidence="4">
    <location>
        <begin position="305"/>
        <end position="338"/>
    </location>
</feature>
<dbReference type="InterPro" id="IPR016162">
    <property type="entry name" value="Ald_DH_N"/>
</dbReference>
<dbReference type="EMBL" id="AKCT01000027">
    <property type="protein sequence ID" value="EKV18998.1"/>
    <property type="molecule type" value="Genomic_DNA"/>
</dbReference>
<evidence type="ECO:0000259" key="6">
    <source>
        <dbReference type="Pfam" id="PF00171"/>
    </source>
</evidence>
<dbReference type="SUPFAM" id="SSF51556">
    <property type="entry name" value="Metallo-dependent hydrolases"/>
    <property type="match status" value="1"/>
</dbReference>
<feature type="compositionally biased region" description="Polar residues" evidence="4">
    <location>
        <begin position="310"/>
        <end position="320"/>
    </location>
</feature>
<evidence type="ECO:0000313" key="10">
    <source>
        <dbReference type="Proteomes" id="UP000009882"/>
    </source>
</evidence>
<dbReference type="Pfam" id="PF04909">
    <property type="entry name" value="Amidohydro_2"/>
    <property type="match status" value="1"/>
</dbReference>
<name>K9GWL6_PEND2</name>
<evidence type="ECO:0000259" key="8">
    <source>
        <dbReference type="Pfam" id="PF20684"/>
    </source>
</evidence>
<dbReference type="InParanoid" id="K9GWL6"/>
<keyword evidence="5" id="KW-0472">Membrane</keyword>
<keyword evidence="5" id="KW-1133">Transmembrane helix</keyword>
<evidence type="ECO:0000256" key="1">
    <source>
        <dbReference type="ARBA" id="ARBA00005176"/>
    </source>
</evidence>
<evidence type="ECO:0000256" key="5">
    <source>
        <dbReference type="SAM" id="Phobius"/>
    </source>
</evidence>
<protein>
    <submittedName>
        <fullName evidence="9">Putative succinate-semialdehyde dehydrogenase</fullName>
    </submittedName>
</protein>
<comment type="pathway">
    <text evidence="1">Amino-acid degradation; 4-aminobutanoate degradation.</text>
</comment>
<dbReference type="Proteomes" id="UP000009882">
    <property type="component" value="Unassembled WGS sequence"/>
</dbReference>
<keyword evidence="5" id="KW-0812">Transmembrane</keyword>
<feature type="transmembrane region" description="Helical" evidence="5">
    <location>
        <begin position="167"/>
        <end position="191"/>
    </location>
</feature>
<dbReference type="AlphaFoldDB" id="K9GWL6"/>
<accession>K9GWL6</accession>
<feature type="domain" description="Rhodopsin" evidence="8">
    <location>
        <begin position="27"/>
        <end position="267"/>
    </location>
</feature>
<dbReference type="InterPro" id="IPR006680">
    <property type="entry name" value="Amidohydro-rel"/>
</dbReference>
<dbReference type="InterPro" id="IPR049326">
    <property type="entry name" value="Rhodopsin_dom_fungi"/>
</dbReference>
<feature type="domain" description="Amidohydrolase-related" evidence="7">
    <location>
        <begin position="1097"/>
        <end position="1244"/>
    </location>
</feature>
<dbReference type="SMR" id="K9GWL6"/>
<dbReference type="FunFam" id="3.40.309.10:FF:000004">
    <property type="entry name" value="Succinate-semialdehyde dehydrogenase I"/>
    <property type="match status" value="1"/>
</dbReference>
<dbReference type="PANTHER" id="PTHR43353">
    <property type="entry name" value="SUCCINATE-SEMIALDEHYDE DEHYDROGENASE, MITOCHONDRIAL"/>
    <property type="match status" value="1"/>
</dbReference>
<dbReference type="Gene3D" id="3.40.605.10">
    <property type="entry name" value="Aldehyde Dehydrogenase, Chain A, domain 1"/>
    <property type="match status" value="1"/>
</dbReference>
<sequence>MVDNHYQKAALGIVVAFPILGGIAVLLRLWSRWLLRSALTSDDYLIVVGYVIAISQSVTSWYFIKTNYVGIHIWDVPKNHNPRPGLNWNFANQLLYNPALTVVKLSILLFLRRLDSHSRVVKCLIWSSFAMVTSLFITVLFVDIFQCSPVAYIYDMTIPGGKCINQAAFYVSTAALNLFTDIMVLSIPIIIIARLQMPLRRKLAVCIILCLGGVATAIGVWRIIILAQGFLSHTPNPDPTYSIGFCSSAVEVNIAVVTACGPSLKAISGRFLPRLLGSSCNVKLAYGTDTGTRVGSRRLLSNHLKAKSASHAQTSLCSTRGTDHEMADPLGGPHGNVGDFEMLRSQSDTLADPSLLKFDSIIGDKWVGAQSSKRFEVQDPGTDKAWASCPANAAEDVSAAVENAHVAFEQFRKVNPRQRAKWLLEWHNLIAAARDDLAQILTHETGKPLAEAQDEVNDSLGFLWWFAGEAERIQGSVSRAAEPNRRLFTIKQPIGVAAALIPWNFPVAMVIRKAGAALAAGCTMVVKPSPETPISALVLAELAHRAGIPAGVLNVLPTDLENTPALSEALCKHPLVKKVTFTGSTRVGKLVASHCAHGLKKLTLELGGNCPFLVFDDANLDQAVEQLTALKWRHAGQACITANRIYVQAGVYDRFAALLKERTAAITVGHGAVAGTTMGPLTTPRSVEKAAAHVEDARRLGADVILGGNPLKSNPGYFFEPTILSGMTEEMLISQEESFAPIAVLYRFETEEQAVKLANDTSMGLASYAFTKNVDRTWRLFENLEAGMIGMNAGNLSVAESPFGGLKESGYGKESGKDVAVDEYLVSKTDQVFYLNEMKFVNVVLASVIGTLRHLIQSHPLIDHHAHNLLNRESATDYENYPLKAITSSADGLALENARTTLPSLRATAQLSELYGRPCADWTDIQTARNQSVREDYDGLIRKSLSGTHALLLDDYLSDDEDIEPSSWHDSFTVSPTKCIVQIEALAESTILQVSNARKNGESVWNNFRQRFQDALGEALDDANVIGFKSEICCRTGLDVDPYSSDDTTLGGSLIRILDSGTTRSGFEVDDKQICDWIVQQTLKAISFKKKAGVVKPLLFHTGLGDNRINLLRSNPAYLQPLIAQYASADIVLLHAGYPYTREAGYLASAYPNVYLDLGKVFPMVSREAQTKVLRDSLELAPTNRLLWSTGGQFHPETFWLANRQFRQALETVLVDYVQYGDFTAAQAMKIAADVLFYNANRLYSLDLTPSYTPGE</sequence>
<gene>
    <name evidence="9" type="ORF">PDIG_04950</name>
</gene>
<dbReference type="InterPro" id="IPR016163">
    <property type="entry name" value="Ald_DH_C"/>
</dbReference>
<dbReference type="GO" id="GO:0004777">
    <property type="term" value="F:succinate-semialdehyde dehydrogenase (NAD+) activity"/>
    <property type="evidence" value="ECO:0007669"/>
    <property type="project" value="TreeGrafter"/>
</dbReference>